<accession>A0A4Q9DMB1</accession>
<feature type="signal peptide" evidence="3">
    <location>
        <begin position="1"/>
        <end position="20"/>
    </location>
</feature>
<comment type="similarity">
    <text evidence="1">Belongs to the bacterial solute-binding protein 1 family.</text>
</comment>
<keyword evidence="5" id="KW-1185">Reference proteome</keyword>
<dbReference type="Gene3D" id="3.40.190.10">
    <property type="entry name" value="Periplasmic binding protein-like II"/>
    <property type="match status" value="2"/>
</dbReference>
<dbReference type="AlphaFoldDB" id="A0A4Q9DMB1"/>
<organism evidence="4 5">
    <name type="scientific">Paenibacillus thalictri</name>
    <dbReference type="NCBI Taxonomy" id="2527873"/>
    <lineage>
        <taxon>Bacteria</taxon>
        <taxon>Bacillati</taxon>
        <taxon>Bacillota</taxon>
        <taxon>Bacilli</taxon>
        <taxon>Bacillales</taxon>
        <taxon>Paenibacillaceae</taxon>
        <taxon>Paenibacillus</taxon>
    </lineage>
</organism>
<dbReference type="OrthoDB" id="9798191at2"/>
<evidence type="ECO:0000256" key="1">
    <source>
        <dbReference type="ARBA" id="ARBA00008520"/>
    </source>
</evidence>
<keyword evidence="3" id="KW-0732">Signal</keyword>
<dbReference type="PROSITE" id="PS51257">
    <property type="entry name" value="PROKAR_LIPOPROTEIN"/>
    <property type="match status" value="1"/>
</dbReference>
<evidence type="ECO:0000256" key="3">
    <source>
        <dbReference type="SAM" id="SignalP"/>
    </source>
</evidence>
<gene>
    <name evidence="4" type="ORF">EYB31_20570</name>
</gene>
<dbReference type="InterPro" id="IPR050490">
    <property type="entry name" value="Bact_solute-bd_prot1"/>
</dbReference>
<dbReference type="RefSeq" id="WP_131015289.1">
    <property type="nucleotide sequence ID" value="NZ_SIRE01000014.1"/>
</dbReference>
<dbReference type="EMBL" id="SIRE01000014">
    <property type="protein sequence ID" value="TBL76382.1"/>
    <property type="molecule type" value="Genomic_DNA"/>
</dbReference>
<reference evidence="4 5" key="1">
    <citation type="submission" date="2019-02" db="EMBL/GenBank/DDBJ databases">
        <title>Paenibacillus sp. nov., isolated from surface-sterilized tissue of Thalictrum simplex L.</title>
        <authorList>
            <person name="Tuo L."/>
        </authorList>
    </citation>
    <scope>NUCLEOTIDE SEQUENCE [LARGE SCALE GENOMIC DNA]</scope>
    <source>
        <strain evidence="4 5">N2SHLJ1</strain>
    </source>
</reference>
<dbReference type="PANTHER" id="PTHR43649">
    <property type="entry name" value="ARABINOSE-BINDING PROTEIN-RELATED"/>
    <property type="match status" value="1"/>
</dbReference>
<dbReference type="InterPro" id="IPR006059">
    <property type="entry name" value="SBP"/>
</dbReference>
<dbReference type="SUPFAM" id="SSF53850">
    <property type="entry name" value="Periplasmic binding protein-like II"/>
    <property type="match status" value="1"/>
</dbReference>
<sequence>MKLSKSIAASLLAASLTAAAGCSGSGDGGEAKQKEASGGAGQQQIKLEFLSNKADTVTTMDKIIKKFQEQNKNIVIEQNAPPNMLKVLAMRFSTNEAPQLFHVYPSAPSFSQLLKDDNVQEITGDPILQNVDPKFITFSQNNGKNYAFPYALEGYGVVYNPDMFKELNLEVPKTYAELIRVADKLKAAGKTPFLFADKEYTDLRRISAAMLALDDPNIIPFFQDVIAGKKHIADNPVFAKFIEKTLEMRKYAQKDLLGLSGDNAVREMAAGKAAMYFMGMWQAAAVKKANPSMNVDMFVFPADKAEDAKVAMQVGTALAMPKGVKNQAEIKKFMEFFATTEMSQLYADETQNISVVKGVKHNSKETKVLADMAAAGKIYRAADSPWTPAMQDDFGKATQELIATGNKETYMKKLEDIFYNKAGK</sequence>
<feature type="chain" id="PRO_5038698893" evidence="3">
    <location>
        <begin position="21"/>
        <end position="424"/>
    </location>
</feature>
<protein>
    <submittedName>
        <fullName evidence="4">Carbohydrate ABC transporter substrate-binding protein</fullName>
    </submittedName>
</protein>
<evidence type="ECO:0000313" key="4">
    <source>
        <dbReference type="EMBL" id="TBL76382.1"/>
    </source>
</evidence>
<dbReference type="PANTHER" id="PTHR43649:SF29">
    <property type="entry name" value="OSMOPROTECTIVE COMPOUNDS-BINDING PROTEIN GGTB"/>
    <property type="match status" value="1"/>
</dbReference>
<evidence type="ECO:0000256" key="2">
    <source>
        <dbReference type="ARBA" id="ARBA00022448"/>
    </source>
</evidence>
<dbReference type="Pfam" id="PF01547">
    <property type="entry name" value="SBP_bac_1"/>
    <property type="match status" value="1"/>
</dbReference>
<comment type="caution">
    <text evidence="4">The sequence shown here is derived from an EMBL/GenBank/DDBJ whole genome shotgun (WGS) entry which is preliminary data.</text>
</comment>
<dbReference type="Proteomes" id="UP000293142">
    <property type="component" value="Unassembled WGS sequence"/>
</dbReference>
<name>A0A4Q9DMB1_9BACL</name>
<evidence type="ECO:0000313" key="5">
    <source>
        <dbReference type="Proteomes" id="UP000293142"/>
    </source>
</evidence>
<proteinExistence type="inferred from homology"/>
<keyword evidence="2" id="KW-0813">Transport</keyword>